<dbReference type="AlphaFoldDB" id="A0A6A6BSW1"/>
<feature type="region of interest" description="Disordered" evidence="1">
    <location>
        <begin position="1"/>
        <end position="36"/>
    </location>
</feature>
<evidence type="ECO:0000313" key="3">
    <source>
        <dbReference type="Proteomes" id="UP000799438"/>
    </source>
</evidence>
<dbReference type="OrthoDB" id="428577at2759"/>
<protein>
    <submittedName>
        <fullName evidence="2">Uncharacterized protein</fullName>
    </submittedName>
</protein>
<reference evidence="2" key="1">
    <citation type="journal article" date="2020" name="Stud. Mycol.">
        <title>101 Dothideomycetes genomes: a test case for predicting lifestyles and emergence of pathogens.</title>
        <authorList>
            <person name="Haridas S."/>
            <person name="Albert R."/>
            <person name="Binder M."/>
            <person name="Bloem J."/>
            <person name="Labutti K."/>
            <person name="Salamov A."/>
            <person name="Andreopoulos B."/>
            <person name="Baker S."/>
            <person name="Barry K."/>
            <person name="Bills G."/>
            <person name="Bluhm B."/>
            <person name="Cannon C."/>
            <person name="Castanera R."/>
            <person name="Culley D."/>
            <person name="Daum C."/>
            <person name="Ezra D."/>
            <person name="Gonzalez J."/>
            <person name="Henrissat B."/>
            <person name="Kuo A."/>
            <person name="Liang C."/>
            <person name="Lipzen A."/>
            <person name="Lutzoni F."/>
            <person name="Magnuson J."/>
            <person name="Mondo S."/>
            <person name="Nolan M."/>
            <person name="Ohm R."/>
            <person name="Pangilinan J."/>
            <person name="Park H.-J."/>
            <person name="Ramirez L."/>
            <person name="Alfaro M."/>
            <person name="Sun H."/>
            <person name="Tritt A."/>
            <person name="Yoshinaga Y."/>
            <person name="Zwiers L.-H."/>
            <person name="Turgeon B."/>
            <person name="Goodwin S."/>
            <person name="Spatafora J."/>
            <person name="Crous P."/>
            <person name="Grigoriev I."/>
        </authorList>
    </citation>
    <scope>NUCLEOTIDE SEQUENCE</scope>
    <source>
        <strain evidence="2">CBS 121167</strain>
    </source>
</reference>
<sequence>MSRPVSLSPGPSRQSKQKSPSEVSTGGEDVAVEARTRRRPLIEQSLSRTEFLQIRTEVETIRTLLQGNLEGIPLQEREWVQELIDIGCPETEIAQLLCDKTNGSSIRLETPKSTRPEVFVGRHLLGCPHSLIETVSKPLELSSFAASTNTEKSHGQPNEATTYIIEKLCGIGGSKTAGFNALFSTDPVQIRYTFGNKDFNSTHSISISQLHRTVGNLCKAIAKIQESNLCCDSFTILRKHSLAVGPDKVELCSVKIELITQLFSYLYHTLLPGAMSLSSSAGGAIEILSILCDLDMLDWLINVPDSFQSNIDGEIHLYSLTIQFLCLGLLSYNKAHTGPLTTSILDETLSEIALLGSADKDGSPYIQAELQALTCLHDMLQGPVLVFSLKRGPHSPAPPVSAKLACGLIGCPEDILDTWGPGCYVSTKDHLAQDEQLCAIRIGGGTIMASNGKERKYHWFPSATISPDPKATFGKCIKIQIGAGVEANDDCRYNEKIRLTFSEPFLENLGTVQSGWEIQQRQMALQGGNYVVVQLAQTWAKRPTRTLKQAELSRGYWPTFPFLQEFWGLQVSFCTGISQRVRLRVLIANVMLPWIQCQLSIPPEWDNLAAADIIEAFKNDKTDLQQWLTERTREQQHATIRIIQGILDDMKHTGIDSNGDFVVAWIRPEKGLKCFRIPCEGKTIWAKMLADSEDSATFAYINSE</sequence>
<evidence type="ECO:0000313" key="2">
    <source>
        <dbReference type="EMBL" id="KAF2146334.1"/>
    </source>
</evidence>
<feature type="compositionally biased region" description="Polar residues" evidence="1">
    <location>
        <begin position="9"/>
        <end position="24"/>
    </location>
</feature>
<gene>
    <name evidence="2" type="ORF">K452DRAFT_109119</name>
</gene>
<keyword evidence="3" id="KW-1185">Reference proteome</keyword>
<dbReference type="Proteomes" id="UP000799438">
    <property type="component" value="Unassembled WGS sequence"/>
</dbReference>
<organism evidence="2 3">
    <name type="scientific">Aplosporella prunicola CBS 121167</name>
    <dbReference type="NCBI Taxonomy" id="1176127"/>
    <lineage>
        <taxon>Eukaryota</taxon>
        <taxon>Fungi</taxon>
        <taxon>Dikarya</taxon>
        <taxon>Ascomycota</taxon>
        <taxon>Pezizomycotina</taxon>
        <taxon>Dothideomycetes</taxon>
        <taxon>Dothideomycetes incertae sedis</taxon>
        <taxon>Botryosphaeriales</taxon>
        <taxon>Aplosporellaceae</taxon>
        <taxon>Aplosporella</taxon>
    </lineage>
</organism>
<dbReference type="RefSeq" id="XP_033402043.1">
    <property type="nucleotide sequence ID" value="XM_033535000.1"/>
</dbReference>
<name>A0A6A6BSW1_9PEZI</name>
<evidence type="ECO:0000256" key="1">
    <source>
        <dbReference type="SAM" id="MobiDB-lite"/>
    </source>
</evidence>
<accession>A0A6A6BSW1</accession>
<dbReference type="EMBL" id="ML995476">
    <property type="protein sequence ID" value="KAF2146334.1"/>
    <property type="molecule type" value="Genomic_DNA"/>
</dbReference>
<proteinExistence type="predicted"/>
<dbReference type="GeneID" id="54292492"/>